<keyword evidence="1" id="KW-0812">Transmembrane</keyword>
<sequence length="104" mass="10872">MNSIILGIICGLVFGVLDVLVMIPMKVEDKRKKTEAMAGAFIERFMLGFLIPNVNLGLHPAVTGVLLGLGLSVPTAIITRAYAPIIGIGALGGIIIGFITKAVL</sequence>
<feature type="transmembrane region" description="Helical" evidence="1">
    <location>
        <begin position="81"/>
        <end position="100"/>
    </location>
</feature>
<accession>A0A2M7S5F4</accession>
<comment type="caution">
    <text evidence="2">The sequence shown here is derived from an EMBL/GenBank/DDBJ whole genome shotgun (WGS) entry which is preliminary data.</text>
</comment>
<keyword evidence="1" id="KW-1133">Transmembrane helix</keyword>
<gene>
    <name evidence="2" type="ORF">COY52_11355</name>
</gene>
<dbReference type="Proteomes" id="UP000229307">
    <property type="component" value="Unassembled WGS sequence"/>
</dbReference>
<feature type="transmembrane region" description="Helical" evidence="1">
    <location>
        <begin position="45"/>
        <end position="69"/>
    </location>
</feature>
<feature type="transmembrane region" description="Helical" evidence="1">
    <location>
        <begin position="6"/>
        <end position="25"/>
    </location>
</feature>
<evidence type="ECO:0000313" key="2">
    <source>
        <dbReference type="EMBL" id="PIZ14709.1"/>
    </source>
</evidence>
<name>A0A2M7S5F4_9BACT</name>
<evidence type="ECO:0000256" key="1">
    <source>
        <dbReference type="SAM" id="Phobius"/>
    </source>
</evidence>
<organism evidence="2 3">
    <name type="scientific">Candidatus Desantisbacteria bacterium CG_4_10_14_0_8_um_filter_48_22</name>
    <dbReference type="NCBI Taxonomy" id="1974543"/>
    <lineage>
        <taxon>Bacteria</taxon>
        <taxon>Candidatus Desantisiibacteriota</taxon>
    </lineage>
</organism>
<proteinExistence type="predicted"/>
<protein>
    <submittedName>
        <fullName evidence="2">Uncharacterized protein</fullName>
    </submittedName>
</protein>
<reference evidence="3" key="1">
    <citation type="submission" date="2017-09" db="EMBL/GenBank/DDBJ databases">
        <title>Depth-based differentiation of microbial function through sediment-hosted aquifers and enrichment of novel symbionts in the deep terrestrial subsurface.</title>
        <authorList>
            <person name="Probst A.J."/>
            <person name="Ladd B."/>
            <person name="Jarett J.K."/>
            <person name="Geller-Mcgrath D.E."/>
            <person name="Sieber C.M.K."/>
            <person name="Emerson J.B."/>
            <person name="Anantharaman K."/>
            <person name="Thomas B.C."/>
            <person name="Malmstrom R."/>
            <person name="Stieglmeier M."/>
            <person name="Klingl A."/>
            <person name="Woyke T."/>
            <person name="Ryan C.M."/>
            <person name="Banfield J.F."/>
        </authorList>
    </citation>
    <scope>NUCLEOTIDE SEQUENCE [LARGE SCALE GENOMIC DNA]</scope>
</reference>
<dbReference type="AlphaFoldDB" id="A0A2M7S5F4"/>
<evidence type="ECO:0000313" key="3">
    <source>
        <dbReference type="Proteomes" id="UP000229307"/>
    </source>
</evidence>
<dbReference type="EMBL" id="PFMR01000313">
    <property type="protein sequence ID" value="PIZ14709.1"/>
    <property type="molecule type" value="Genomic_DNA"/>
</dbReference>
<keyword evidence="1" id="KW-0472">Membrane</keyword>